<organism evidence="1 2">
    <name type="scientific">Kouleothrix aurantiaca</name>
    <dbReference type="NCBI Taxonomy" id="186479"/>
    <lineage>
        <taxon>Bacteria</taxon>
        <taxon>Bacillati</taxon>
        <taxon>Chloroflexota</taxon>
        <taxon>Chloroflexia</taxon>
        <taxon>Chloroflexales</taxon>
        <taxon>Roseiflexineae</taxon>
        <taxon>Roseiflexaceae</taxon>
        <taxon>Kouleothrix</taxon>
    </lineage>
</organism>
<dbReference type="AlphaFoldDB" id="A0A0P9H9J9"/>
<dbReference type="SUPFAM" id="SSF46689">
    <property type="entry name" value="Homeodomain-like"/>
    <property type="match status" value="1"/>
</dbReference>
<proteinExistence type="predicted"/>
<feature type="non-terminal residue" evidence="1">
    <location>
        <position position="123"/>
    </location>
</feature>
<protein>
    <submittedName>
        <fullName evidence="1">Flagellar biosynthesis protein FliA</fullName>
    </submittedName>
</protein>
<gene>
    <name evidence="1" type="ORF">SE17_24515</name>
</gene>
<evidence type="ECO:0000313" key="2">
    <source>
        <dbReference type="Proteomes" id="UP000050509"/>
    </source>
</evidence>
<dbReference type="InterPro" id="IPR009057">
    <property type="entry name" value="Homeodomain-like_sf"/>
</dbReference>
<dbReference type="Proteomes" id="UP000050509">
    <property type="component" value="Unassembled WGS sequence"/>
</dbReference>
<dbReference type="Pfam" id="PF13551">
    <property type="entry name" value="HTH_29"/>
    <property type="match status" value="1"/>
</dbReference>
<sequence>MELPRLSSAELVANFGNDQAALRRYRILAALLREGRPVGEVARTFGISRESIRRLRQSFAREGIAGLQSRKRGGGHLASESPLIVAIRQALRGEPGMAAPQLWRRVQARLHEQGEQAPRSTFY</sequence>
<keyword evidence="2" id="KW-1185">Reference proteome</keyword>
<dbReference type="EMBL" id="LJCR01001183">
    <property type="protein sequence ID" value="KPV50856.1"/>
    <property type="molecule type" value="Genomic_DNA"/>
</dbReference>
<evidence type="ECO:0000313" key="1">
    <source>
        <dbReference type="EMBL" id="KPV50856.1"/>
    </source>
</evidence>
<name>A0A0P9H9J9_9CHLR</name>
<comment type="caution">
    <text evidence="1">The sequence shown here is derived from an EMBL/GenBank/DDBJ whole genome shotgun (WGS) entry which is preliminary data.</text>
</comment>
<accession>A0A0P9H9J9</accession>
<reference evidence="1 2" key="1">
    <citation type="submission" date="2015-09" db="EMBL/GenBank/DDBJ databases">
        <title>Draft genome sequence of Kouleothrix aurantiaca JCM 19913.</title>
        <authorList>
            <person name="Hemp J."/>
        </authorList>
    </citation>
    <scope>NUCLEOTIDE SEQUENCE [LARGE SCALE GENOMIC DNA]</scope>
    <source>
        <strain evidence="1 2">COM-B</strain>
    </source>
</reference>
<keyword evidence="1" id="KW-0282">Flagellum</keyword>
<keyword evidence="1" id="KW-0966">Cell projection</keyword>
<keyword evidence="1" id="KW-0969">Cilium</keyword>